<dbReference type="AlphaFoldDB" id="A0AAX4JF64"/>
<sequence length="301" mass="36454">MFAQVILVYCSDSINKASFESKNLQNLVGPVLIAESEPIYNENYNSDLQFPIKVETPFIVYNDHSVLLENSFEGEQKNLMPLLLNFIKLMKTNYITHETHCNYEFFPHYNMKSQIFDNLFQKWENEYFCIEKNVKKKFSSSYYLNSYQISYRIFFRWLRNFKQVLYVYLPQIKWEVENSVIVELSKIKITQKIHYICRAMAYFVKLKSKNLRYTIHTSALKSQYKRMIDRFPFLFNYFNFCKNFIDLYKMLLEHYILIIHNTHEMKQTLYLMSCILTRLMDNQEIFLKSIQDMLILLENAK</sequence>
<dbReference type="RefSeq" id="XP_065330561.1">
    <property type="nucleotide sequence ID" value="XM_065474489.1"/>
</dbReference>
<dbReference type="GeneID" id="90542247"/>
<evidence type="ECO:0000313" key="1">
    <source>
        <dbReference type="EMBL" id="WUR04416.1"/>
    </source>
</evidence>
<dbReference type="EMBL" id="CP142733">
    <property type="protein sequence ID" value="WUR04416.1"/>
    <property type="molecule type" value="Genomic_DNA"/>
</dbReference>
<name>A0AAX4JF64_9MICR</name>
<keyword evidence="2" id="KW-1185">Reference proteome</keyword>
<dbReference type="Proteomes" id="UP001334084">
    <property type="component" value="Chromosome 8"/>
</dbReference>
<proteinExistence type="predicted"/>
<gene>
    <name evidence="1" type="ORF">VNE69_08171</name>
</gene>
<protein>
    <submittedName>
        <fullName evidence="1">Uncharacterized protein</fullName>
    </submittedName>
</protein>
<organism evidence="1 2">
    <name type="scientific">Vairimorpha necatrix</name>
    <dbReference type="NCBI Taxonomy" id="6039"/>
    <lineage>
        <taxon>Eukaryota</taxon>
        <taxon>Fungi</taxon>
        <taxon>Fungi incertae sedis</taxon>
        <taxon>Microsporidia</taxon>
        <taxon>Nosematidae</taxon>
        <taxon>Vairimorpha</taxon>
    </lineage>
</organism>
<reference evidence="1" key="1">
    <citation type="journal article" date="2024" name="BMC Genomics">
        <title>Functional annotation of a divergent genome using sequence and structure-based similarity.</title>
        <authorList>
            <person name="Svedberg D."/>
            <person name="Winiger R.R."/>
            <person name="Berg A."/>
            <person name="Sharma H."/>
            <person name="Tellgren-Roth C."/>
            <person name="Debrunner-Vossbrinck B.A."/>
            <person name="Vossbrinck C.R."/>
            <person name="Barandun J."/>
        </authorList>
    </citation>
    <scope>NUCLEOTIDE SEQUENCE</scope>
    <source>
        <strain evidence="1">Illinois isolate</strain>
    </source>
</reference>
<dbReference type="KEGG" id="vnx:VNE69_08171"/>
<accession>A0AAX4JF64</accession>
<evidence type="ECO:0000313" key="2">
    <source>
        <dbReference type="Proteomes" id="UP001334084"/>
    </source>
</evidence>